<feature type="non-terminal residue" evidence="13">
    <location>
        <position position="1434"/>
    </location>
</feature>
<dbReference type="Pfam" id="PF16178">
    <property type="entry name" value="Anoct_dimer"/>
    <property type="match status" value="1"/>
</dbReference>
<accession>A0A8J7TDS0</accession>
<dbReference type="InterPro" id="IPR000157">
    <property type="entry name" value="TIR_dom"/>
</dbReference>
<dbReference type="PANTHER" id="PTHR12308">
    <property type="entry name" value="ANOCTAMIN"/>
    <property type="match status" value="1"/>
</dbReference>
<keyword evidence="6 9" id="KW-1133">Transmembrane helix</keyword>
<dbReference type="Pfam" id="PF04547">
    <property type="entry name" value="Anoctamin"/>
    <property type="match status" value="3"/>
</dbReference>
<evidence type="ECO:0000259" key="11">
    <source>
        <dbReference type="PROSITE" id="PS50104"/>
    </source>
</evidence>
<feature type="transmembrane region" description="Helical" evidence="9">
    <location>
        <begin position="913"/>
        <end position="942"/>
    </location>
</feature>
<feature type="transmembrane region" description="Helical" evidence="9">
    <location>
        <begin position="838"/>
        <end position="861"/>
    </location>
</feature>
<evidence type="ECO:0000256" key="4">
    <source>
        <dbReference type="ARBA" id="ARBA00022475"/>
    </source>
</evidence>
<keyword evidence="5 9" id="KW-0812">Transmembrane</keyword>
<feature type="domain" description="TIR" evidence="11">
    <location>
        <begin position="1241"/>
        <end position="1385"/>
    </location>
</feature>
<dbReference type="Gene3D" id="3.40.50.10140">
    <property type="entry name" value="Toll/interleukin-1 receptor homology (TIR) domain"/>
    <property type="match status" value="1"/>
</dbReference>
<evidence type="ECO:0000256" key="5">
    <source>
        <dbReference type="ARBA" id="ARBA00022692"/>
    </source>
</evidence>
<dbReference type="InterPro" id="IPR049452">
    <property type="entry name" value="Anoctamin_TM"/>
</dbReference>
<feature type="transmembrane region" description="Helical" evidence="9">
    <location>
        <begin position="358"/>
        <end position="381"/>
    </location>
</feature>
<evidence type="ECO:0000256" key="1">
    <source>
        <dbReference type="ARBA" id="ARBA00004651"/>
    </source>
</evidence>
<dbReference type="InterPro" id="IPR035897">
    <property type="entry name" value="Toll_tir_struct_dom_sf"/>
</dbReference>
<dbReference type="PROSITE" id="PS50104">
    <property type="entry name" value="TIR"/>
    <property type="match status" value="1"/>
</dbReference>
<dbReference type="InterPro" id="IPR007110">
    <property type="entry name" value="Ig-like_dom"/>
</dbReference>
<feature type="transmembrane region" description="Helical" evidence="9">
    <location>
        <begin position="1197"/>
        <end position="1217"/>
    </location>
</feature>
<dbReference type="InterPro" id="IPR013783">
    <property type="entry name" value="Ig-like_fold"/>
</dbReference>
<dbReference type="Gene3D" id="2.60.40.10">
    <property type="entry name" value="Immunoglobulins"/>
    <property type="match status" value="1"/>
</dbReference>
<dbReference type="PANTHER" id="PTHR12308:SF37">
    <property type="entry name" value="ANOCTAMIN-9"/>
    <property type="match status" value="1"/>
</dbReference>
<keyword evidence="4" id="KW-1003">Cell membrane</keyword>
<dbReference type="InterPro" id="IPR032394">
    <property type="entry name" value="Anoct_dimer"/>
</dbReference>
<dbReference type="EMBL" id="JAAWVO010050403">
    <property type="protein sequence ID" value="MBN3320062.1"/>
    <property type="molecule type" value="Genomic_DNA"/>
</dbReference>
<evidence type="ECO:0000256" key="7">
    <source>
        <dbReference type="ARBA" id="ARBA00023136"/>
    </source>
</evidence>
<sequence length="1434" mass="162009">HLYPTCTSKSLPHRTHLYPTCTSKSVPHKTHLYPNCASKSVPHRTPEPHLHRQICTPQNTCTPPVPPNLYPTEHLYPTCASKSVPHRTHLYPTCTSKSVPHKTHLYPKENICTPPAPPNLYRTEACIELEENVGNNHSCEEAAALLSAEGACDYVLVCRNIEDEQESESHRKQVAFIQQLENKGFQIASCVFGKKKFHGIRAPKDIFSKYKYLLKVSDSCNWIGDLRDSVPEPTSPCCATLGDYSSIKMFILNWPRESFSKCEQISYTDARHVLISPWIMILSSRIRVVHFILFNTYLNNGEGLKDLLHERVFETTFSLHEEEKQKELREKWARWTACFNWQPIDDVRNYFGEKVALYFLWLGWYTTLLIPAALLGVVVFLNGLAFFDNNPVISEVCDANTMMCPLCDKKCSVWQLSETCTYAKVTHLFDNEGTVFFAMFMAVWATVFLEFWKRHRAEYVCKWKVFNWCEEEVLPSALDAWLGGFFQTLSPPRSSRVNSGPVPTFWVLRAGTRGPCSLLARVRGLPHTHGRGQTSERTQQEEATWPTWSVSSNLLRKVVGNEVITLRTDSRKLFLALTLNVLISLFQVNSNNNFFETTLWLMGKVALYLCNLEKTRSFAATETSFTVKMFTFQFFTLFSSLIYVAFFLGRINGRPGNYVRIAGKWRLEEVSSLPCAAPLKLSVAWLVCRMRSRAEKPHLKIWAPLQPPRLAHSTASPSVSVCRVAIRRQWGGAVQARASPPPPRSVGSGVGVRVLTGTVSSSQCLWHVTGPAAPYRRVSSDESRPRSSACLVSVAVLQFSFTTIFVAAFPLAPLLALLNLERRLVPIKTNKIGVWYNVLKAVGVLAVIANGLVIGITSDFIPRLVYKYRYGPCANGTATDLHCMTGYINNTLSTVWVYKDYRSSEDYTYTSQYWLILAVRFSFVILFEHIAVIFKFIAAWFVPDIPLKVKNARLEDKLHRLKQELRCVQSPPGQAREVQGCANSSMTGWVSTGGSAQGCVGTVVDSSALSASRSVRELQEPPATAPRSPSHLDEAHRNWKKNKAVMLTLVNGEKKEKDFQVNNLHTLELKNQSSTNSDDNVCSGAPEFLSPLGTPVLTSTLGAQLSLNCTVRLSYDPQDPHCDSALHWLKDDQLLTNTSLYPRNDSEWSANNGSQRFVSSLLQVTVRDQGSYGVFSCRLSNATATFRLQRTGLPSHTAAVIAAFTLALALVLALALYSRCRLNLKLWYKNAYGDYEMNDGKLYDAYVSYVNNEHDRKFVNFILKPHLENRYSYKLHLHDGDILPGSEPSAELLMNVSRCRRLIVVLSRAYLEQEWCTNSFREGLWRLQELCRRPVFIVFESQRRQLSQPALRLLKESGHSVALLLWGSKSMTPSSQFWKSLVLEMPRKLMYHHNTGDPQTLLQDDKDPMLTLNPDYLDCRPDPDPAGDLGELGV</sequence>
<dbReference type="GO" id="GO:0007165">
    <property type="term" value="P:signal transduction"/>
    <property type="evidence" value="ECO:0007669"/>
    <property type="project" value="InterPro"/>
</dbReference>
<feature type="domain" description="Ig-like" evidence="12">
    <location>
        <begin position="1086"/>
        <end position="1189"/>
    </location>
</feature>
<evidence type="ECO:0000256" key="10">
    <source>
        <dbReference type="SAM" id="MobiDB-lite"/>
    </source>
</evidence>
<dbReference type="InterPro" id="IPR036179">
    <property type="entry name" value="Ig-like_dom_sf"/>
</dbReference>
<feature type="transmembrane region" description="Helical" evidence="9">
    <location>
        <begin position="630"/>
        <end position="648"/>
    </location>
</feature>
<evidence type="ECO:0000256" key="2">
    <source>
        <dbReference type="ARBA" id="ARBA00009671"/>
    </source>
</evidence>
<keyword evidence="7 9" id="KW-0472">Membrane</keyword>
<feature type="transmembrane region" description="Helical" evidence="9">
    <location>
        <begin position="789"/>
        <end position="818"/>
    </location>
</feature>
<dbReference type="SMART" id="SM00255">
    <property type="entry name" value="TIR"/>
    <property type="match status" value="1"/>
</dbReference>
<keyword evidence="8" id="KW-0325">Glycoprotein</keyword>
<evidence type="ECO:0000256" key="3">
    <source>
        <dbReference type="ARBA" id="ARBA00009752"/>
    </source>
</evidence>
<organism evidence="13 14">
    <name type="scientific">Atractosteus spatula</name>
    <name type="common">Alligator gar</name>
    <name type="synonym">Lepisosteus spatula</name>
    <dbReference type="NCBI Taxonomy" id="7917"/>
    <lineage>
        <taxon>Eukaryota</taxon>
        <taxon>Metazoa</taxon>
        <taxon>Chordata</taxon>
        <taxon>Craniata</taxon>
        <taxon>Vertebrata</taxon>
        <taxon>Euteleostomi</taxon>
        <taxon>Actinopterygii</taxon>
        <taxon>Neopterygii</taxon>
        <taxon>Holostei</taxon>
        <taxon>Semionotiformes</taxon>
        <taxon>Lepisosteidae</taxon>
        <taxon>Atractosteus</taxon>
    </lineage>
</organism>
<evidence type="ECO:0000256" key="9">
    <source>
        <dbReference type="RuleBase" id="RU280814"/>
    </source>
</evidence>
<feature type="transmembrane region" description="Helical" evidence="9">
    <location>
        <begin position="434"/>
        <end position="452"/>
    </location>
</feature>
<name>A0A8J7TDS0_ATRSP</name>
<evidence type="ECO:0000313" key="14">
    <source>
        <dbReference type="Proteomes" id="UP000736164"/>
    </source>
</evidence>
<evidence type="ECO:0000259" key="12">
    <source>
        <dbReference type="PROSITE" id="PS50835"/>
    </source>
</evidence>
<evidence type="ECO:0000256" key="8">
    <source>
        <dbReference type="ARBA" id="ARBA00023180"/>
    </source>
</evidence>
<reference evidence="13" key="1">
    <citation type="journal article" date="2021" name="Cell">
        <title>Tracing the genetic footprints of vertebrate landing in non-teleost ray-finned fishes.</title>
        <authorList>
            <person name="Bi X."/>
            <person name="Wang K."/>
            <person name="Yang L."/>
            <person name="Pan H."/>
            <person name="Jiang H."/>
            <person name="Wei Q."/>
            <person name="Fang M."/>
            <person name="Yu H."/>
            <person name="Zhu C."/>
            <person name="Cai Y."/>
            <person name="He Y."/>
            <person name="Gan X."/>
            <person name="Zeng H."/>
            <person name="Yu D."/>
            <person name="Zhu Y."/>
            <person name="Jiang H."/>
            <person name="Qiu Q."/>
            <person name="Yang H."/>
            <person name="Zhang Y.E."/>
            <person name="Wang W."/>
            <person name="Zhu M."/>
            <person name="He S."/>
            <person name="Zhang G."/>
        </authorList>
    </citation>
    <scope>NUCLEOTIDE SEQUENCE</scope>
    <source>
        <strain evidence="13">Allg_001</strain>
    </source>
</reference>
<feature type="transmembrane region" description="Helical" evidence="9">
    <location>
        <begin position="573"/>
        <end position="590"/>
    </location>
</feature>
<comment type="subcellular location">
    <subcellularLocation>
        <location evidence="1">Cell membrane</location>
        <topology evidence="1">Multi-pass membrane protein</topology>
    </subcellularLocation>
    <subcellularLocation>
        <location evidence="9">Membrane</location>
        <topology evidence="9">Multi-pass membrane protein</topology>
    </subcellularLocation>
</comment>
<dbReference type="SUPFAM" id="SSF52200">
    <property type="entry name" value="Toll/Interleukin receptor TIR domain"/>
    <property type="match status" value="1"/>
</dbReference>
<dbReference type="Proteomes" id="UP000736164">
    <property type="component" value="Unassembled WGS sequence"/>
</dbReference>
<dbReference type="Pfam" id="PF01582">
    <property type="entry name" value="TIR"/>
    <property type="match status" value="1"/>
</dbReference>
<feature type="region of interest" description="Disordered" evidence="10">
    <location>
        <begin position="1014"/>
        <end position="1034"/>
    </location>
</feature>
<dbReference type="GO" id="GO:0046983">
    <property type="term" value="F:protein dimerization activity"/>
    <property type="evidence" value="ECO:0007669"/>
    <property type="project" value="InterPro"/>
</dbReference>
<dbReference type="PRINTS" id="PR01537">
    <property type="entry name" value="INTRLKN1R1F"/>
</dbReference>
<protein>
    <recommendedName>
        <fullName evidence="9">Anoctamin</fullName>
    </recommendedName>
</protein>
<evidence type="ECO:0000256" key="6">
    <source>
        <dbReference type="ARBA" id="ARBA00022989"/>
    </source>
</evidence>
<comment type="similarity">
    <text evidence="2 9">Belongs to the anoctamin family.</text>
</comment>
<gene>
    <name evidence="13" type="primary">Sigirr</name>
    <name evidence="13" type="ORF">GTO95_0007501</name>
</gene>
<dbReference type="GO" id="GO:0005886">
    <property type="term" value="C:plasma membrane"/>
    <property type="evidence" value="ECO:0007669"/>
    <property type="project" value="UniProtKB-SubCell"/>
</dbReference>
<proteinExistence type="inferred from homology"/>
<evidence type="ECO:0000313" key="13">
    <source>
        <dbReference type="EMBL" id="MBN3320062.1"/>
    </source>
</evidence>
<dbReference type="InterPro" id="IPR007632">
    <property type="entry name" value="Anoctamin"/>
</dbReference>
<keyword evidence="14" id="KW-1185">Reference proteome</keyword>
<dbReference type="SUPFAM" id="SSF48726">
    <property type="entry name" value="Immunoglobulin"/>
    <property type="match status" value="1"/>
</dbReference>
<dbReference type="GO" id="GO:0005254">
    <property type="term" value="F:chloride channel activity"/>
    <property type="evidence" value="ECO:0007669"/>
    <property type="project" value="TreeGrafter"/>
</dbReference>
<comment type="similarity">
    <text evidence="3">Belongs to the interleukin-1 receptor family.</text>
</comment>
<feature type="non-terminal residue" evidence="13">
    <location>
        <position position="1"/>
    </location>
</feature>
<comment type="caution">
    <text evidence="13">The sequence shown here is derived from an EMBL/GenBank/DDBJ whole genome shotgun (WGS) entry which is preliminary data.</text>
</comment>
<dbReference type="PROSITE" id="PS50835">
    <property type="entry name" value="IG_LIKE"/>
    <property type="match status" value="1"/>
</dbReference>